<keyword evidence="1" id="KW-0677">Repeat</keyword>
<dbReference type="InterPro" id="IPR050325">
    <property type="entry name" value="Prot/Nucl_acid_deglycase"/>
</dbReference>
<name>A0A419VYD4_9BACT</name>
<comment type="caution">
    <text evidence="3">The sequence shown here is derived from an EMBL/GenBank/DDBJ whole genome shotgun (WGS) entry which is preliminary data.</text>
</comment>
<dbReference type="InterPro" id="IPR002818">
    <property type="entry name" value="DJ-1/PfpI"/>
</dbReference>
<evidence type="ECO:0000313" key="3">
    <source>
        <dbReference type="EMBL" id="RKD88222.1"/>
    </source>
</evidence>
<dbReference type="Proteomes" id="UP000283387">
    <property type="component" value="Unassembled WGS sequence"/>
</dbReference>
<dbReference type="OrthoDB" id="9792284at2"/>
<evidence type="ECO:0000256" key="1">
    <source>
        <dbReference type="ARBA" id="ARBA00022737"/>
    </source>
</evidence>
<keyword evidence="4" id="KW-1185">Reference proteome</keyword>
<accession>A0A419VYD4</accession>
<dbReference type="CDD" id="cd03135">
    <property type="entry name" value="GATase1_DJ-1"/>
    <property type="match status" value="1"/>
</dbReference>
<dbReference type="Gene3D" id="3.40.50.880">
    <property type="match status" value="1"/>
</dbReference>
<dbReference type="PANTHER" id="PTHR48094">
    <property type="entry name" value="PROTEIN/NUCLEIC ACID DEGLYCASE DJ-1-RELATED"/>
    <property type="match status" value="1"/>
</dbReference>
<organism evidence="3 4">
    <name type="scientific">Mangrovibacterium diazotrophicum</name>
    <dbReference type="NCBI Taxonomy" id="1261403"/>
    <lineage>
        <taxon>Bacteria</taxon>
        <taxon>Pseudomonadati</taxon>
        <taxon>Bacteroidota</taxon>
        <taxon>Bacteroidia</taxon>
        <taxon>Marinilabiliales</taxon>
        <taxon>Prolixibacteraceae</taxon>
        <taxon>Mangrovibacterium</taxon>
    </lineage>
</organism>
<dbReference type="NCBIfam" id="TIGR01383">
    <property type="entry name" value="not_thiJ"/>
    <property type="match status" value="1"/>
</dbReference>
<feature type="domain" description="DJ-1/PfpI" evidence="2">
    <location>
        <begin position="2"/>
        <end position="164"/>
    </location>
</feature>
<evidence type="ECO:0000259" key="2">
    <source>
        <dbReference type="Pfam" id="PF01965"/>
    </source>
</evidence>
<reference evidence="3 4" key="1">
    <citation type="submission" date="2018-09" db="EMBL/GenBank/DDBJ databases">
        <title>Genomic Encyclopedia of Archaeal and Bacterial Type Strains, Phase II (KMG-II): from individual species to whole genera.</title>
        <authorList>
            <person name="Goeker M."/>
        </authorList>
    </citation>
    <scope>NUCLEOTIDE SEQUENCE [LARGE SCALE GENOMIC DNA]</scope>
    <source>
        <strain evidence="3 4">DSM 27148</strain>
    </source>
</reference>
<dbReference type="FunFam" id="3.40.50.880:FF:000015">
    <property type="entry name" value="Protein DJ-1 homolog C"/>
    <property type="match status" value="1"/>
</dbReference>
<dbReference type="InterPro" id="IPR006287">
    <property type="entry name" value="DJ-1"/>
</dbReference>
<proteinExistence type="predicted"/>
<dbReference type="EMBL" id="RAPN01000002">
    <property type="protein sequence ID" value="RKD88222.1"/>
    <property type="molecule type" value="Genomic_DNA"/>
</dbReference>
<dbReference type="SUPFAM" id="SSF52317">
    <property type="entry name" value="Class I glutamine amidotransferase-like"/>
    <property type="match status" value="1"/>
</dbReference>
<protein>
    <submittedName>
        <fullName evidence="3">4-methyl-5(B-hydroxyethyl)-thiazole monophosphate biosynthesis</fullName>
    </submittedName>
</protein>
<evidence type="ECO:0000313" key="4">
    <source>
        <dbReference type="Proteomes" id="UP000283387"/>
    </source>
</evidence>
<gene>
    <name evidence="3" type="ORF">BC643_3366</name>
</gene>
<dbReference type="PANTHER" id="PTHR48094:SF12">
    <property type="entry name" value="PARKINSON DISEASE PROTEIN 7 HOMOLOG"/>
    <property type="match status" value="1"/>
</dbReference>
<sequence length="185" mass="19865">MKNIAVHLANGFEETEAITIIDLLRRAGLHVQTVSITGEELVTGSHEIAVKADVLFEEVDYNTIDMIILPGGLPGAKNLDVHNGLTRQIQAFHEQNKPLGAICAAPLVFGHLNILKGKKATCYPGFEKELAGANVDADAVVVDQNIITSRGVGTAIQFALKIVESLINKEKADQISKSILFSSPL</sequence>
<dbReference type="GO" id="GO:0005737">
    <property type="term" value="C:cytoplasm"/>
    <property type="evidence" value="ECO:0007669"/>
    <property type="project" value="UniProtKB-ARBA"/>
</dbReference>
<dbReference type="RefSeq" id="WP_120274691.1">
    <property type="nucleotide sequence ID" value="NZ_RAPN01000002.1"/>
</dbReference>
<dbReference type="AlphaFoldDB" id="A0A419VYD4"/>
<dbReference type="Pfam" id="PF01965">
    <property type="entry name" value="DJ-1_PfpI"/>
    <property type="match status" value="1"/>
</dbReference>
<dbReference type="InterPro" id="IPR029062">
    <property type="entry name" value="Class_I_gatase-like"/>
</dbReference>